<reference evidence="11" key="1">
    <citation type="journal article" date="2011" name="Genome Res.">
        <title>Deep small RNA sequencing from the nematode Ascaris reveals conservation, functional diversification, and novel developmental profiles.</title>
        <authorList>
            <person name="Wang J."/>
            <person name="Czech B."/>
            <person name="Crunk A."/>
            <person name="Wallace A."/>
            <person name="Mitreva M."/>
            <person name="Hannon G.J."/>
            <person name="Davis R.E."/>
        </authorList>
    </citation>
    <scope>NUCLEOTIDE SEQUENCE</scope>
</reference>
<dbReference type="InterPro" id="IPR008271">
    <property type="entry name" value="Ser/Thr_kinase_AS"/>
</dbReference>
<evidence type="ECO:0000256" key="3">
    <source>
        <dbReference type="ARBA" id="ARBA00022679"/>
    </source>
</evidence>
<evidence type="ECO:0000256" key="1">
    <source>
        <dbReference type="ARBA" id="ARBA00012513"/>
    </source>
</evidence>
<feature type="region of interest" description="Disordered" evidence="9">
    <location>
        <begin position="1108"/>
        <end position="1127"/>
    </location>
</feature>
<dbReference type="PANTHER" id="PTHR22967">
    <property type="entry name" value="SERINE/THREONINE PROTEIN KINASE"/>
    <property type="match status" value="1"/>
</dbReference>
<keyword evidence="3" id="KW-0808">Transferase</keyword>
<feature type="compositionally biased region" description="Polar residues" evidence="9">
    <location>
        <begin position="1029"/>
        <end position="1047"/>
    </location>
</feature>
<organism evidence="11">
    <name type="scientific">Ascaris suum</name>
    <name type="common">Pig roundworm</name>
    <name type="synonym">Ascaris lumbricoides</name>
    <dbReference type="NCBI Taxonomy" id="6253"/>
    <lineage>
        <taxon>Eukaryota</taxon>
        <taxon>Metazoa</taxon>
        <taxon>Ecdysozoa</taxon>
        <taxon>Nematoda</taxon>
        <taxon>Chromadorea</taxon>
        <taxon>Rhabditida</taxon>
        <taxon>Spirurina</taxon>
        <taxon>Ascaridomorpha</taxon>
        <taxon>Ascaridoidea</taxon>
        <taxon>Ascarididae</taxon>
        <taxon>Ascaris</taxon>
    </lineage>
</organism>
<keyword evidence="4" id="KW-0547">Nucleotide-binding</keyword>
<accession>F1KRV4</accession>
<feature type="region of interest" description="Disordered" evidence="9">
    <location>
        <begin position="971"/>
        <end position="1005"/>
    </location>
</feature>
<evidence type="ECO:0000256" key="4">
    <source>
        <dbReference type="ARBA" id="ARBA00022741"/>
    </source>
</evidence>
<dbReference type="Gene3D" id="1.10.510.10">
    <property type="entry name" value="Transferase(Phosphotransferase) domain 1"/>
    <property type="match status" value="1"/>
</dbReference>
<dbReference type="GO" id="GO:0004674">
    <property type="term" value="F:protein serine/threonine kinase activity"/>
    <property type="evidence" value="ECO:0007669"/>
    <property type="project" value="UniProtKB-KW"/>
</dbReference>
<dbReference type="EMBL" id="JI164845">
    <property type="protein sequence ID" value="ADY40608.1"/>
    <property type="molecule type" value="mRNA"/>
</dbReference>
<evidence type="ECO:0000256" key="2">
    <source>
        <dbReference type="ARBA" id="ARBA00022527"/>
    </source>
</evidence>
<protein>
    <recommendedName>
        <fullName evidence="1">non-specific serine/threonine protein kinase</fullName>
        <ecNumber evidence="1">2.7.11.1</ecNumber>
    </recommendedName>
</protein>
<dbReference type="PROSITE" id="PS00108">
    <property type="entry name" value="PROTEIN_KINASE_ST"/>
    <property type="match status" value="1"/>
</dbReference>
<name>F1KRV4_ASCSU</name>
<evidence type="ECO:0000256" key="9">
    <source>
        <dbReference type="SAM" id="MobiDB-lite"/>
    </source>
</evidence>
<feature type="compositionally biased region" description="Low complexity" evidence="9">
    <location>
        <begin position="1086"/>
        <end position="1099"/>
    </location>
</feature>
<evidence type="ECO:0000259" key="10">
    <source>
        <dbReference type="PROSITE" id="PS50011"/>
    </source>
</evidence>
<feature type="region of interest" description="Disordered" evidence="9">
    <location>
        <begin position="1026"/>
        <end position="1099"/>
    </location>
</feature>
<sequence>MPLGFFGNTSSGVKPQHLANQTSDASCVGVSDAKDSRGTTVRLPKHTVNIERKLAEGGFAIVYLVSDKSNRQFALKRQFISDDLRQLEACKRECRIVSCLAGHKNIVEYVDHLITRSRSGVYEYSLLTAYYKNSVLQLINERIVAGRCLSTNEILAIFCDMCEAVARLHHSQTPVIHRDLKIENVLIDERRRGAPPIYVLCDFGSATTKVLSTDTHTLQYIEEEIQRYTTLSYRAPEMVDLYSGRPIGTKIDIWALGVMLYKMCYFMLPFGESALAIQNCAYSFPSEPQYPDELRAIIKALLESDIDKRPDIYQTAALAFEARSMRSPVGDLNKTKPIPLSKALASLRGEPLAEVNSHNVMVAKGMPLAKIDSTSLIKTDQTQPSTLMQGVGVTSVNPRLRPKPSSSAARFPTVGNAPNFMPSSAQQLTAQNAQSIALRQQNSVSNPDIGCSSLSTMDAMSKSDQSGTLMAITHHREHSDLGFTDLEAFPRSEEASRVERHFDDPDITYENRMVRPPSRDHLSVHASAPQLFEGAHECSQVGDPQTSAVGGTLRSSAFKPYSATSARGSVSARGGLGDNQVDAGTASDKALFDFETNAANWNPFADAPYEKSKSDLESKRTAMDDRIFGKCFDELPRSNRRGSLSSTVNVKSRESLIMTIDESDPFGAAPFTPLNLRTNGKPQEVSKSQSTETKHVDDWKYGLGDGMDSTSSTSDVRFSADVGCGADEESDCDEVRMESRRRFSYEHFDGVGDNASSESRDPPDDFTSEDDDTTKERDWSVSRSHEGVEWMLNEDATDRPLLDDDELDASGKGSHDVAISNSSSGLPLLEHSSEHNSTPSTDVTPPPPIVVREANMPQWIGADEFHVTSHQEGMLSREIPAVSETNPFATKSFVTFSQPVIAVSQENTLPSRGINEFRTVQDSTGICNTVSSNAPHSERATHFVVSAPVENSVDLSIRQQERLNVLVGEQTDSVDANQRPPQSAPATVSHDTVRSRHSRGTTSSGSTFEAITAFISPREKPRAKFISSKRVSLSGSASSDESPQTDDSGAEMFSCSTSGAHGKPLVSGHQRKKSSGTSHSLQYRGSSSSVVEQSSSASVKLSPLLKKCSGKRYGSTSSKRGSQGTLDASSFVNSTFQAEDWETKAVSVQPPPSRHSLTQTS</sequence>
<dbReference type="GO" id="GO:0035612">
    <property type="term" value="F:AP-2 adaptor complex binding"/>
    <property type="evidence" value="ECO:0007669"/>
    <property type="project" value="TreeGrafter"/>
</dbReference>
<proteinExistence type="evidence at transcript level"/>
<dbReference type="SMART" id="SM00220">
    <property type="entry name" value="S_TKc"/>
    <property type="match status" value="1"/>
</dbReference>
<feature type="compositionally biased region" description="Polar residues" evidence="9">
    <location>
        <begin position="971"/>
        <end position="990"/>
    </location>
</feature>
<feature type="compositionally biased region" description="Acidic residues" evidence="9">
    <location>
        <begin position="764"/>
        <end position="773"/>
    </location>
</feature>
<feature type="compositionally biased region" description="Polar residues" evidence="9">
    <location>
        <begin position="675"/>
        <end position="691"/>
    </location>
</feature>
<dbReference type="AlphaFoldDB" id="F1KRV4"/>
<dbReference type="EC" id="2.7.11.1" evidence="1"/>
<feature type="domain" description="Protein kinase" evidence="10">
    <location>
        <begin position="48"/>
        <end position="321"/>
    </location>
</feature>
<feature type="region of interest" description="Disordered" evidence="9">
    <location>
        <begin position="747"/>
        <end position="848"/>
    </location>
</feature>
<dbReference type="PROSITE" id="PS50011">
    <property type="entry name" value="PROTEIN_KINASE_DOM"/>
    <property type="match status" value="1"/>
</dbReference>
<comment type="catalytic activity">
    <reaction evidence="7">
        <text>L-threonyl-[protein] + ATP = O-phospho-L-threonyl-[protein] + ADP + H(+)</text>
        <dbReference type="Rhea" id="RHEA:46608"/>
        <dbReference type="Rhea" id="RHEA-COMP:11060"/>
        <dbReference type="Rhea" id="RHEA-COMP:11605"/>
        <dbReference type="ChEBI" id="CHEBI:15378"/>
        <dbReference type="ChEBI" id="CHEBI:30013"/>
        <dbReference type="ChEBI" id="CHEBI:30616"/>
        <dbReference type="ChEBI" id="CHEBI:61977"/>
        <dbReference type="ChEBI" id="CHEBI:456216"/>
        <dbReference type="EC" id="2.7.11.1"/>
    </reaction>
</comment>
<feature type="region of interest" description="Disordered" evidence="9">
    <location>
        <begin position="667"/>
        <end position="716"/>
    </location>
</feature>
<keyword evidence="5 11" id="KW-0418">Kinase</keyword>
<dbReference type="InterPro" id="IPR011009">
    <property type="entry name" value="Kinase-like_dom_sf"/>
</dbReference>
<comment type="catalytic activity">
    <reaction evidence="8">
        <text>L-seryl-[protein] + ATP = O-phospho-L-seryl-[protein] + ADP + H(+)</text>
        <dbReference type="Rhea" id="RHEA:17989"/>
        <dbReference type="Rhea" id="RHEA-COMP:9863"/>
        <dbReference type="Rhea" id="RHEA-COMP:11604"/>
        <dbReference type="ChEBI" id="CHEBI:15378"/>
        <dbReference type="ChEBI" id="CHEBI:29999"/>
        <dbReference type="ChEBI" id="CHEBI:30616"/>
        <dbReference type="ChEBI" id="CHEBI:83421"/>
        <dbReference type="ChEBI" id="CHEBI:456216"/>
        <dbReference type="EC" id="2.7.11.1"/>
    </reaction>
</comment>
<dbReference type="SUPFAM" id="SSF56112">
    <property type="entry name" value="Protein kinase-like (PK-like)"/>
    <property type="match status" value="1"/>
</dbReference>
<feature type="compositionally biased region" description="Polar residues" evidence="9">
    <location>
        <begin position="1114"/>
        <end position="1127"/>
    </location>
</feature>
<dbReference type="GO" id="GO:2000369">
    <property type="term" value="P:regulation of clathrin-dependent endocytosis"/>
    <property type="evidence" value="ECO:0007669"/>
    <property type="project" value="TreeGrafter"/>
</dbReference>
<dbReference type="GO" id="GO:0005524">
    <property type="term" value="F:ATP binding"/>
    <property type="evidence" value="ECO:0007669"/>
    <property type="project" value="UniProtKB-KW"/>
</dbReference>
<dbReference type="InterPro" id="IPR000719">
    <property type="entry name" value="Prot_kinase_dom"/>
</dbReference>
<evidence type="ECO:0000256" key="8">
    <source>
        <dbReference type="ARBA" id="ARBA00048679"/>
    </source>
</evidence>
<dbReference type="PANTHER" id="PTHR22967:SF57">
    <property type="entry name" value="AUXILIN, ISOFORM A-RELATED"/>
    <property type="match status" value="1"/>
</dbReference>
<keyword evidence="6" id="KW-0067">ATP-binding</keyword>
<evidence type="ECO:0000256" key="6">
    <source>
        <dbReference type="ARBA" id="ARBA00022840"/>
    </source>
</evidence>
<evidence type="ECO:0000256" key="5">
    <source>
        <dbReference type="ARBA" id="ARBA00022777"/>
    </source>
</evidence>
<feature type="region of interest" description="Disordered" evidence="9">
    <location>
        <begin position="1142"/>
        <end position="1161"/>
    </location>
</feature>
<feature type="compositionally biased region" description="Polar residues" evidence="9">
    <location>
        <begin position="1075"/>
        <end position="1085"/>
    </location>
</feature>
<evidence type="ECO:0000256" key="7">
    <source>
        <dbReference type="ARBA" id="ARBA00047899"/>
    </source>
</evidence>
<keyword evidence="2" id="KW-0723">Serine/threonine-protein kinase</keyword>
<dbReference type="Pfam" id="PF00069">
    <property type="entry name" value="Pkinase"/>
    <property type="match status" value="1"/>
</dbReference>
<dbReference type="GO" id="GO:0005737">
    <property type="term" value="C:cytoplasm"/>
    <property type="evidence" value="ECO:0007669"/>
    <property type="project" value="TreeGrafter"/>
</dbReference>
<evidence type="ECO:0000313" key="11">
    <source>
        <dbReference type="EMBL" id="ADY40608.1"/>
    </source>
</evidence>
<dbReference type="GO" id="GO:0045747">
    <property type="term" value="P:positive regulation of Notch signaling pathway"/>
    <property type="evidence" value="ECO:0007669"/>
    <property type="project" value="TreeGrafter"/>
</dbReference>
<feature type="compositionally biased region" description="Basic and acidic residues" evidence="9">
    <location>
        <begin position="774"/>
        <end position="788"/>
    </location>
</feature>